<feature type="signal peptide" evidence="2">
    <location>
        <begin position="1"/>
        <end position="23"/>
    </location>
</feature>
<dbReference type="STRING" id="1027371.GOALK_050_02970"/>
<feature type="chain" id="PRO_5003394569" evidence="2">
    <location>
        <begin position="24"/>
        <end position="233"/>
    </location>
</feature>
<evidence type="ECO:0000313" key="4">
    <source>
        <dbReference type="Proteomes" id="UP000003558"/>
    </source>
</evidence>
<reference evidence="3 4" key="1">
    <citation type="submission" date="2011-05" db="EMBL/GenBank/DDBJ databases">
        <title>Whole genome shotgun sequence of Gordonia alkanivorans NBRC 16433.</title>
        <authorList>
            <person name="Hosoyama A."/>
            <person name="Nakamura S."/>
            <person name="Takarada H."/>
            <person name="Tsuchikane K."/>
            <person name="Yamazaki S."/>
            <person name="Fujita N."/>
        </authorList>
    </citation>
    <scope>NUCLEOTIDE SEQUENCE [LARGE SCALE GENOMIC DNA]</scope>
    <source>
        <strain evidence="3 4">NBRC 16433</strain>
    </source>
</reference>
<feature type="region of interest" description="Disordered" evidence="1">
    <location>
        <begin position="208"/>
        <end position="233"/>
    </location>
</feature>
<keyword evidence="2" id="KW-0732">Signal</keyword>
<evidence type="ECO:0000313" key="3">
    <source>
        <dbReference type="EMBL" id="GAA12442.1"/>
    </source>
</evidence>
<dbReference type="Proteomes" id="UP000003558">
    <property type="component" value="Unassembled WGS sequence"/>
</dbReference>
<protein>
    <submittedName>
        <fullName evidence="3">Uncharacterized protein</fullName>
    </submittedName>
</protein>
<accession>F9VV03</accession>
<organism evidence="3 4">
    <name type="scientific">Gordonia alkanivorans NBRC 16433</name>
    <dbReference type="NCBI Taxonomy" id="1027371"/>
    <lineage>
        <taxon>Bacteria</taxon>
        <taxon>Bacillati</taxon>
        <taxon>Actinomycetota</taxon>
        <taxon>Actinomycetes</taxon>
        <taxon>Mycobacteriales</taxon>
        <taxon>Gordoniaceae</taxon>
        <taxon>Gordonia</taxon>
    </lineage>
</organism>
<comment type="caution">
    <text evidence="3">The sequence shown here is derived from an EMBL/GenBank/DDBJ whole genome shotgun (WGS) entry which is preliminary data.</text>
</comment>
<proteinExistence type="predicted"/>
<name>F9VV03_9ACTN</name>
<dbReference type="EMBL" id="BACI01000050">
    <property type="protein sequence ID" value="GAA12442.1"/>
    <property type="molecule type" value="Genomic_DNA"/>
</dbReference>
<evidence type="ECO:0000256" key="1">
    <source>
        <dbReference type="SAM" id="MobiDB-lite"/>
    </source>
</evidence>
<gene>
    <name evidence="3" type="ORF">GOALK_050_02970</name>
</gene>
<dbReference type="eggNOG" id="ENOG5031VXU">
    <property type="taxonomic scope" value="Bacteria"/>
</dbReference>
<dbReference type="AlphaFoldDB" id="F9VV03"/>
<dbReference type="RefSeq" id="WP_006358578.1">
    <property type="nucleotide sequence ID" value="NZ_BACI01000050.1"/>
</dbReference>
<sequence length="233" mass="25463">MRSFYSVILALLLLPMVSCSGDAQTNDLPLTGPPPAQGADPSQFPFRWIPTRALDLKSPDGTFVRAIAETDVLFSYLGSSAMQALVPPGYVEAAQELWTLRVNNIPTLNIEPRTTYLFAVDFPDTVRRADEPRDQRHASPTPTDQLGRAAVCTFSTGPNPKPILRALFTYRRTGIAPPVDQKGALNQPTVNVFGDWTALEDYDTLDDRPCERTLASPDGQHQSPSPGWAGASH</sequence>
<evidence type="ECO:0000256" key="2">
    <source>
        <dbReference type="SAM" id="SignalP"/>
    </source>
</evidence>